<dbReference type="RefSeq" id="WP_210854656.1">
    <property type="nucleotide sequence ID" value="NZ_JAGQDD010000010.1"/>
</dbReference>
<dbReference type="Pfam" id="PF00378">
    <property type="entry name" value="ECH_1"/>
    <property type="match status" value="1"/>
</dbReference>
<dbReference type="PANTHER" id="PTHR43388">
    <property type="entry name" value="HYDROGENASE MATURATION FACTOR HOXX"/>
    <property type="match status" value="1"/>
</dbReference>
<dbReference type="PANTHER" id="PTHR43388:SF1">
    <property type="entry name" value="HYDROGENASE MATURATION FACTOR HOXX"/>
    <property type="match status" value="1"/>
</dbReference>
<sequence length="566" mass="61499">MRILLLCHAFNGLSQRLHTALREAGHWVTVELDIADSVTDEAVRLAQPDLLIAPFLKRRIPESVWRAVPCWVVHPGPPGDGGPNALDWAVARGLPRWGVTVLQADGDFDSGPVQGHAAFAMRAATKASLYRHEVNAAATAAVMAALGRWQQPPPAVPREGTWQDAFRREQRLIDWARDDTDTVLRTARAADSAPGALASVAGEALRLFDLHPATPEALADGERAAPGTVLARRGPALLLRTRDGAVWVGALRRGEAGLKLPATLACPDLAAAVPERPVPLQRPRDEYDELHFTETGAPGARVGWLRFAFHNGAMGTRACRRLQQALQDLRQRPLAVLVLAGGPDFFSNGIHLHEIEHAASLPGDSAADASMRNIEAMDDVCLEVLTRTDCLTVAALRGNAGAGGCFLALAADEVWAHDGVVLNPHYKNMGNLYGSEYWTYTLPRRVGPERARQITQGRLPIGAAEARRLGLLDAVLGAHATAFDHLAAEAAQSLACDSGLTARLQAKAARRAADEAQRPLAAYRADELQRMRRNFYGFDPSYHVARHHFVHRVAHAWTPRHLALHR</sequence>
<evidence type="ECO:0000313" key="2">
    <source>
        <dbReference type="EMBL" id="MBQ0931684.1"/>
    </source>
</evidence>
<proteinExistence type="predicted"/>
<organism evidence="2 3">
    <name type="scientific">Ideonella alba</name>
    <dbReference type="NCBI Taxonomy" id="2824118"/>
    <lineage>
        <taxon>Bacteria</taxon>
        <taxon>Pseudomonadati</taxon>
        <taxon>Pseudomonadota</taxon>
        <taxon>Betaproteobacteria</taxon>
        <taxon>Burkholderiales</taxon>
        <taxon>Sphaerotilaceae</taxon>
        <taxon>Ideonella</taxon>
    </lineage>
</organism>
<dbReference type="InterPro" id="IPR005793">
    <property type="entry name" value="Formyl_trans_C"/>
</dbReference>
<feature type="domain" description="Formyl transferase C-terminal" evidence="1">
    <location>
        <begin position="168"/>
        <end position="253"/>
    </location>
</feature>
<dbReference type="InterPro" id="IPR047180">
    <property type="entry name" value="HoxX-like"/>
</dbReference>
<dbReference type="PIRSF" id="PIRSF006787">
    <property type="entry name" value="Hydrgn_mat_HoxX"/>
    <property type="match status" value="1"/>
</dbReference>
<reference evidence="2 3" key="1">
    <citation type="submission" date="2021-04" db="EMBL/GenBank/DDBJ databases">
        <title>The genome sequence of Ideonella sp. 3Y2.</title>
        <authorList>
            <person name="Liu Y."/>
        </authorList>
    </citation>
    <scope>NUCLEOTIDE SEQUENCE [LARGE SCALE GENOMIC DNA]</scope>
    <source>
        <strain evidence="2 3">3Y2</strain>
    </source>
</reference>
<gene>
    <name evidence="2" type="ORF">KAK03_14455</name>
</gene>
<dbReference type="EMBL" id="JAGQDD010000010">
    <property type="protein sequence ID" value="MBQ0931684.1"/>
    <property type="molecule type" value="Genomic_DNA"/>
</dbReference>
<dbReference type="AlphaFoldDB" id="A0A941BLY5"/>
<dbReference type="InterPro" id="IPR036477">
    <property type="entry name" value="Formyl_transf_N_sf"/>
</dbReference>
<dbReference type="SUPFAM" id="SSF52096">
    <property type="entry name" value="ClpP/crotonase"/>
    <property type="match status" value="1"/>
</dbReference>
<dbReference type="GO" id="GO:0003824">
    <property type="term" value="F:catalytic activity"/>
    <property type="evidence" value="ECO:0007669"/>
    <property type="project" value="InterPro"/>
</dbReference>
<dbReference type="CDD" id="cd06558">
    <property type="entry name" value="crotonase-like"/>
    <property type="match status" value="1"/>
</dbReference>
<evidence type="ECO:0000313" key="3">
    <source>
        <dbReference type="Proteomes" id="UP000676246"/>
    </source>
</evidence>
<accession>A0A941BLY5</accession>
<dbReference type="InterPro" id="IPR009188">
    <property type="entry name" value="NiFe-hyd_mat_HypX/HoxX"/>
</dbReference>
<dbReference type="Gene3D" id="3.90.226.10">
    <property type="entry name" value="2-enoyl-CoA Hydratase, Chain A, domain 1"/>
    <property type="match status" value="1"/>
</dbReference>
<dbReference type="Gene3D" id="3.40.50.12230">
    <property type="match status" value="1"/>
</dbReference>
<protein>
    <submittedName>
        <fullName evidence="2">Hydrogenase maturation protein</fullName>
    </submittedName>
</protein>
<dbReference type="Proteomes" id="UP000676246">
    <property type="component" value="Unassembled WGS sequence"/>
</dbReference>
<comment type="caution">
    <text evidence="2">The sequence shown here is derived from an EMBL/GenBank/DDBJ whole genome shotgun (WGS) entry which is preliminary data.</text>
</comment>
<dbReference type="SUPFAM" id="SSF50486">
    <property type="entry name" value="FMT C-terminal domain-like"/>
    <property type="match status" value="1"/>
</dbReference>
<evidence type="ECO:0000259" key="1">
    <source>
        <dbReference type="Pfam" id="PF02911"/>
    </source>
</evidence>
<dbReference type="Pfam" id="PF02911">
    <property type="entry name" value="Formyl_trans_C"/>
    <property type="match status" value="1"/>
</dbReference>
<name>A0A941BLY5_9BURK</name>
<keyword evidence="3" id="KW-1185">Reference proteome</keyword>
<dbReference type="InterPro" id="IPR029045">
    <property type="entry name" value="ClpP/crotonase-like_dom_sf"/>
</dbReference>
<dbReference type="InterPro" id="IPR001753">
    <property type="entry name" value="Enoyl-CoA_hydra/iso"/>
</dbReference>
<dbReference type="SUPFAM" id="SSF53328">
    <property type="entry name" value="Formyltransferase"/>
    <property type="match status" value="1"/>
</dbReference>
<dbReference type="InterPro" id="IPR011034">
    <property type="entry name" value="Formyl_transferase-like_C_sf"/>
</dbReference>